<reference evidence="5" key="1">
    <citation type="journal article" date="2022" name="Cell">
        <title>Repeat-based holocentromeres influence genome architecture and karyotype evolution.</title>
        <authorList>
            <person name="Hofstatter P.G."/>
            <person name="Thangavel G."/>
            <person name="Lux T."/>
            <person name="Neumann P."/>
            <person name="Vondrak T."/>
            <person name="Novak P."/>
            <person name="Zhang M."/>
            <person name="Costa L."/>
            <person name="Castellani M."/>
            <person name="Scott A."/>
            <person name="Toegelov H."/>
            <person name="Fuchs J."/>
            <person name="Mata-Sucre Y."/>
            <person name="Dias Y."/>
            <person name="Vanzela A.L.L."/>
            <person name="Huettel B."/>
            <person name="Almeida C.C.S."/>
            <person name="Simkova H."/>
            <person name="Souza G."/>
            <person name="Pedrosa-Harand A."/>
            <person name="Macas J."/>
            <person name="Mayer K.F.X."/>
            <person name="Houben A."/>
            <person name="Marques A."/>
        </authorList>
    </citation>
    <scope>NUCLEOTIDE SEQUENCE</scope>
    <source>
        <strain evidence="5">RhyBre1mFocal</strain>
    </source>
</reference>
<dbReference type="AlphaFoldDB" id="A0A9Q0D167"/>
<proteinExistence type="inferred from homology"/>
<dbReference type="PANTHER" id="PTHR48048">
    <property type="entry name" value="GLYCOSYLTRANSFERASE"/>
    <property type="match status" value="1"/>
</dbReference>
<gene>
    <name evidence="5" type="ORF">LUZ63_003735</name>
</gene>
<dbReference type="Pfam" id="PF00201">
    <property type="entry name" value="UDPGT"/>
    <property type="match status" value="1"/>
</dbReference>
<dbReference type="CDD" id="cd03784">
    <property type="entry name" value="GT1_Gtf-like"/>
    <property type="match status" value="1"/>
</dbReference>
<dbReference type="EC" id="2.4.1.-" evidence="4"/>
<evidence type="ECO:0000313" key="6">
    <source>
        <dbReference type="Proteomes" id="UP001151287"/>
    </source>
</evidence>
<evidence type="ECO:0000256" key="1">
    <source>
        <dbReference type="ARBA" id="ARBA00009995"/>
    </source>
</evidence>
<name>A0A9Q0D167_9POAL</name>
<dbReference type="SUPFAM" id="SSF53756">
    <property type="entry name" value="UDP-Glycosyltransferase/glycogen phosphorylase"/>
    <property type="match status" value="1"/>
</dbReference>
<organism evidence="5 6">
    <name type="scientific">Rhynchospora breviuscula</name>
    <dbReference type="NCBI Taxonomy" id="2022672"/>
    <lineage>
        <taxon>Eukaryota</taxon>
        <taxon>Viridiplantae</taxon>
        <taxon>Streptophyta</taxon>
        <taxon>Embryophyta</taxon>
        <taxon>Tracheophyta</taxon>
        <taxon>Spermatophyta</taxon>
        <taxon>Magnoliopsida</taxon>
        <taxon>Liliopsida</taxon>
        <taxon>Poales</taxon>
        <taxon>Cyperaceae</taxon>
        <taxon>Cyperoideae</taxon>
        <taxon>Rhynchosporeae</taxon>
        <taxon>Rhynchospora</taxon>
    </lineage>
</organism>
<dbReference type="OrthoDB" id="5835829at2759"/>
<keyword evidence="2 3" id="KW-0808">Transferase</keyword>
<evidence type="ECO:0000256" key="3">
    <source>
        <dbReference type="RuleBase" id="RU003718"/>
    </source>
</evidence>
<evidence type="ECO:0000256" key="4">
    <source>
        <dbReference type="RuleBase" id="RU362057"/>
    </source>
</evidence>
<dbReference type="InterPro" id="IPR002213">
    <property type="entry name" value="UDP_glucos_trans"/>
</dbReference>
<dbReference type="InterPro" id="IPR050481">
    <property type="entry name" value="UDP-glycosyltransf_plant"/>
</dbReference>
<dbReference type="GO" id="GO:0035251">
    <property type="term" value="F:UDP-glucosyltransferase activity"/>
    <property type="evidence" value="ECO:0007669"/>
    <property type="project" value="InterPro"/>
</dbReference>
<keyword evidence="3" id="KW-0328">Glycosyltransferase</keyword>
<dbReference type="FunFam" id="3.40.50.2000:FF:000020">
    <property type="entry name" value="Glycosyltransferase"/>
    <property type="match status" value="1"/>
</dbReference>
<dbReference type="InterPro" id="IPR035595">
    <property type="entry name" value="UDP_glycos_trans_CS"/>
</dbReference>
<dbReference type="EMBL" id="JAMQYH010000001">
    <property type="protein sequence ID" value="KAJ1703956.1"/>
    <property type="molecule type" value="Genomic_DNA"/>
</dbReference>
<keyword evidence="6" id="KW-1185">Reference proteome</keyword>
<evidence type="ECO:0000313" key="5">
    <source>
        <dbReference type="EMBL" id="KAJ1703956.1"/>
    </source>
</evidence>
<sequence>MEKETIVLYPGMGPGHLAPMVLLAKRLVQHGFSVIIVTTEVPHQPGSTNSTRSDIPSPDPSISFHALPAVSLLPVKNKHPICLKYDTIREYNPKLLEFLSSLSAAVKIIAIVLDFFQTDAISIARVLEIPVYLFMTSGASILAVWLHLPVLHHIIEKSFKDMADEPVHVPGVPPILASDMPVSVHDRKSETYQGRVRNYRQMIEADGIIINTFEALEPRAMAALKDGRCVPDRRMPPVYCIGPLIAGIDKQKESQGRHECLAWLDSQPKRSVVYLCFGSAGAFSPEQIKEIAVGLQSSGHRFLWVVCSRDDAKNIFKPRSEPDLNSLLPDGFLTRTKEQGMVVKSWAPQIEVLNHESIGGFVSHCGWNSALEAMLAGVPMICWPLYAEQAINKVLLVEEMKVGVLMEGYDKELVHAEEIEAKVRYLMESEDGRTVRERMAAFREKAVKALVQGGSLDEELRSFLKDIRNAKKMIATASTEFTDLHILHQPCKV</sequence>
<dbReference type="Proteomes" id="UP001151287">
    <property type="component" value="Unassembled WGS sequence"/>
</dbReference>
<comment type="similarity">
    <text evidence="1 3">Belongs to the UDP-glycosyltransferase family.</text>
</comment>
<evidence type="ECO:0000256" key="2">
    <source>
        <dbReference type="ARBA" id="ARBA00022679"/>
    </source>
</evidence>
<comment type="caution">
    <text evidence="5">The sequence shown here is derived from an EMBL/GenBank/DDBJ whole genome shotgun (WGS) entry which is preliminary data.</text>
</comment>
<dbReference type="PANTHER" id="PTHR48048:SF89">
    <property type="entry name" value="GLYCOSYLTRANSFERASE"/>
    <property type="match status" value="1"/>
</dbReference>
<dbReference type="PROSITE" id="PS00375">
    <property type="entry name" value="UDPGT"/>
    <property type="match status" value="1"/>
</dbReference>
<dbReference type="Gene3D" id="3.40.50.2000">
    <property type="entry name" value="Glycogen Phosphorylase B"/>
    <property type="match status" value="2"/>
</dbReference>
<accession>A0A9Q0D167</accession>
<protein>
    <recommendedName>
        <fullName evidence="4">Glycosyltransferase</fullName>
        <ecNumber evidence="4">2.4.1.-</ecNumber>
    </recommendedName>
</protein>